<dbReference type="InterPro" id="IPR048325">
    <property type="entry name" value="ZSWIM3_N"/>
</dbReference>
<reference evidence="4" key="2">
    <citation type="submission" date="2020-10" db="UniProtKB">
        <authorList>
            <consortium name="WormBaseParasite"/>
        </authorList>
    </citation>
    <scope>IDENTIFICATION</scope>
</reference>
<feature type="domain" description="ZSWIM3 N-terminal" evidence="2">
    <location>
        <begin position="24"/>
        <end position="125"/>
    </location>
</feature>
<dbReference type="Proteomes" id="UP000492821">
    <property type="component" value="Unassembled WGS sequence"/>
</dbReference>
<evidence type="ECO:0000256" key="1">
    <source>
        <dbReference type="SAM" id="MobiDB-lite"/>
    </source>
</evidence>
<keyword evidence="3" id="KW-1185">Reference proteome</keyword>
<organism evidence="3 4">
    <name type="scientific">Panagrellus redivivus</name>
    <name type="common">Microworm</name>
    <dbReference type="NCBI Taxonomy" id="6233"/>
    <lineage>
        <taxon>Eukaryota</taxon>
        <taxon>Metazoa</taxon>
        <taxon>Ecdysozoa</taxon>
        <taxon>Nematoda</taxon>
        <taxon>Chromadorea</taxon>
        <taxon>Rhabditida</taxon>
        <taxon>Tylenchina</taxon>
        <taxon>Panagrolaimomorpha</taxon>
        <taxon>Panagrolaimoidea</taxon>
        <taxon>Panagrolaimidae</taxon>
        <taxon>Panagrellus</taxon>
    </lineage>
</organism>
<sequence length="288" mass="32391">MSNAKNTPMVLPISPDAINAIFQGAKFNDYHQFSTVFGAYQERTHTVYKVDGSELLKDDNNPDLVKKYKYDYVVFECQHGKIRRRGTGKRQTETIRLGCESRLRLKLNRATMIMEVTVWSAEHNHVCAPPQFDAKGRRILPQVIPYTPEVLAAKKAKSNRPTPYSRPARAPLAAVNTSLPLATAQHSVSEGESGNNTLPIVSTEPSPRLEKLNQDLFDFLNPKSEAEKVEEQRNEMKAHLQFIKNSIPLNDTQGRLEASKKLVTILKLVSNTPVVLAWEQALNSMPVQ</sequence>
<dbReference type="Pfam" id="PF21599">
    <property type="entry name" value="ZSWIM3_N"/>
    <property type="match status" value="1"/>
</dbReference>
<dbReference type="InterPro" id="IPR040854">
    <property type="entry name" value="ZSWIM9"/>
</dbReference>
<name>A0A7E4VZX0_PANRE</name>
<dbReference type="WBParaSite" id="Pan_g5711.t1">
    <property type="protein sequence ID" value="Pan_g5711.t1"/>
    <property type="gene ID" value="Pan_g5711"/>
</dbReference>
<evidence type="ECO:0000313" key="3">
    <source>
        <dbReference type="Proteomes" id="UP000492821"/>
    </source>
</evidence>
<protein>
    <submittedName>
        <fullName evidence="4">FAR1 domain-containing protein</fullName>
    </submittedName>
</protein>
<accession>A0A7E4VZX0</accession>
<reference evidence="3" key="1">
    <citation type="journal article" date="2013" name="Genetics">
        <title>The draft genome and transcriptome of Panagrellus redivivus are shaped by the harsh demands of a free-living lifestyle.</title>
        <authorList>
            <person name="Srinivasan J."/>
            <person name="Dillman A.R."/>
            <person name="Macchietto M.G."/>
            <person name="Heikkinen L."/>
            <person name="Lakso M."/>
            <person name="Fracchia K.M."/>
            <person name="Antoshechkin I."/>
            <person name="Mortazavi A."/>
            <person name="Wong G."/>
            <person name="Sternberg P.W."/>
        </authorList>
    </citation>
    <scope>NUCLEOTIDE SEQUENCE [LARGE SCALE GENOMIC DNA]</scope>
    <source>
        <strain evidence="3">MT8872</strain>
    </source>
</reference>
<dbReference type="PANTHER" id="PTHR47086:SF4">
    <property type="entry name" value="BTB DOMAIN-CONTAINING PROTEIN"/>
    <property type="match status" value="1"/>
</dbReference>
<feature type="region of interest" description="Disordered" evidence="1">
    <location>
        <begin position="184"/>
        <end position="205"/>
    </location>
</feature>
<evidence type="ECO:0000259" key="2">
    <source>
        <dbReference type="Pfam" id="PF21599"/>
    </source>
</evidence>
<dbReference type="AlphaFoldDB" id="A0A7E4VZX0"/>
<proteinExistence type="predicted"/>
<dbReference type="PANTHER" id="PTHR47086">
    <property type="entry name" value="BTB DOMAIN-CONTAINING PROTEIN"/>
    <property type="match status" value="1"/>
</dbReference>
<evidence type="ECO:0000313" key="4">
    <source>
        <dbReference type="WBParaSite" id="Pan_g5711.t1"/>
    </source>
</evidence>